<dbReference type="SMART" id="SM00822">
    <property type="entry name" value="PKS_KR"/>
    <property type="match status" value="1"/>
</dbReference>
<dbReference type="InterPro" id="IPR057326">
    <property type="entry name" value="KR_dom"/>
</dbReference>
<dbReference type="SUPFAM" id="SSF51735">
    <property type="entry name" value="NAD(P)-binding Rossmann-fold domains"/>
    <property type="match status" value="1"/>
</dbReference>
<evidence type="ECO:0000259" key="3">
    <source>
        <dbReference type="SMART" id="SM00822"/>
    </source>
</evidence>
<keyword evidence="5" id="KW-1185">Reference proteome</keyword>
<keyword evidence="1" id="KW-0560">Oxidoreductase</keyword>
<dbReference type="EMBL" id="JBEWSZ010000001">
    <property type="protein sequence ID" value="MET2828514.1"/>
    <property type="molecule type" value="Genomic_DNA"/>
</dbReference>
<dbReference type="Gene3D" id="3.40.50.720">
    <property type="entry name" value="NAD(P)-binding Rossmann-like Domain"/>
    <property type="match status" value="1"/>
</dbReference>
<dbReference type="PRINTS" id="PR00080">
    <property type="entry name" value="SDRFAMILY"/>
</dbReference>
<dbReference type="PANTHER" id="PTHR43658">
    <property type="entry name" value="SHORT-CHAIN DEHYDROGENASE/REDUCTASE"/>
    <property type="match status" value="1"/>
</dbReference>
<dbReference type="Proteomes" id="UP001548832">
    <property type="component" value="Unassembled WGS sequence"/>
</dbReference>
<dbReference type="CDD" id="cd05371">
    <property type="entry name" value="HSD10-like_SDR_c"/>
    <property type="match status" value="1"/>
</dbReference>
<protein>
    <submittedName>
        <fullName evidence="4">3-hydroxyacyl-CoA dehydrogenase</fullName>
    </submittedName>
</protein>
<dbReference type="Pfam" id="PF00106">
    <property type="entry name" value="adh_short"/>
    <property type="match status" value="1"/>
</dbReference>
<dbReference type="PRINTS" id="PR00081">
    <property type="entry name" value="GDHRDH"/>
</dbReference>
<evidence type="ECO:0000256" key="1">
    <source>
        <dbReference type="ARBA" id="ARBA00023002"/>
    </source>
</evidence>
<evidence type="ECO:0000313" key="4">
    <source>
        <dbReference type="EMBL" id="MET2828514.1"/>
    </source>
</evidence>
<proteinExistence type="inferred from homology"/>
<comment type="similarity">
    <text evidence="2">Belongs to the short-chain dehydrogenases/reductases (SDR) family.</text>
</comment>
<dbReference type="InterPro" id="IPR020904">
    <property type="entry name" value="Sc_DH/Rdtase_CS"/>
</dbReference>
<dbReference type="PROSITE" id="PS00061">
    <property type="entry name" value="ADH_SHORT"/>
    <property type="match status" value="1"/>
</dbReference>
<organism evidence="4 5">
    <name type="scientific">Mesorhizobium shangrilense</name>
    <dbReference type="NCBI Taxonomy" id="460060"/>
    <lineage>
        <taxon>Bacteria</taxon>
        <taxon>Pseudomonadati</taxon>
        <taxon>Pseudomonadota</taxon>
        <taxon>Alphaproteobacteria</taxon>
        <taxon>Hyphomicrobiales</taxon>
        <taxon>Phyllobacteriaceae</taxon>
        <taxon>Mesorhizobium</taxon>
    </lineage>
</organism>
<dbReference type="InterPro" id="IPR036291">
    <property type="entry name" value="NAD(P)-bd_dom_sf"/>
</dbReference>
<gene>
    <name evidence="4" type="ORF">ABVQ20_16140</name>
</gene>
<evidence type="ECO:0000313" key="5">
    <source>
        <dbReference type="Proteomes" id="UP001548832"/>
    </source>
</evidence>
<reference evidence="4 5" key="1">
    <citation type="submission" date="2024-06" db="EMBL/GenBank/DDBJ databases">
        <authorList>
            <person name="Kim D.-U."/>
        </authorList>
    </citation>
    <scope>NUCLEOTIDE SEQUENCE [LARGE SCALE GENOMIC DNA]</scope>
    <source>
        <strain evidence="4 5">KACC15460</strain>
    </source>
</reference>
<name>A0ABV2DF59_9HYPH</name>
<dbReference type="RefSeq" id="WP_354460514.1">
    <property type="nucleotide sequence ID" value="NZ_JBEWSZ010000001.1"/>
</dbReference>
<sequence length="255" mass="26552">MRIKDSVFLVTGSGSGLGAAVARMFAAEGANVLAIDVNAAAGEKVAAELGSAVRFHRADVTSEIDGIAAIDVATNTFGRIHGLVNCAGIAPGEKVLGRDKLHSLESFARTIAINLVGTFNMLRLVADRMVKGEPDADGERGVIVNTASIAAFDGQVGQAAYAASKGGVAALTLPVARELARYGVRVATIAPGIFETPMMAAMPQEVRDALGASVPFPPRLGRPDEYASLVKHICENMMLNGEVIRLDGALRMAPR</sequence>
<evidence type="ECO:0000256" key="2">
    <source>
        <dbReference type="RuleBase" id="RU000363"/>
    </source>
</evidence>
<dbReference type="PANTHER" id="PTHR43658:SF8">
    <property type="entry name" value="17-BETA-HYDROXYSTEROID DEHYDROGENASE 14-RELATED"/>
    <property type="match status" value="1"/>
</dbReference>
<feature type="domain" description="Ketoreductase" evidence="3">
    <location>
        <begin position="6"/>
        <end position="192"/>
    </location>
</feature>
<dbReference type="InterPro" id="IPR002347">
    <property type="entry name" value="SDR_fam"/>
</dbReference>
<comment type="caution">
    <text evidence="4">The sequence shown here is derived from an EMBL/GenBank/DDBJ whole genome shotgun (WGS) entry which is preliminary data.</text>
</comment>
<accession>A0ABV2DF59</accession>